<keyword evidence="1 4" id="KW-0349">Heme</keyword>
<dbReference type="AlphaFoldDB" id="A0A1G7ULD0"/>
<evidence type="ECO:0000256" key="3">
    <source>
        <dbReference type="ARBA" id="ARBA00023004"/>
    </source>
</evidence>
<dbReference type="GO" id="GO:0009055">
    <property type="term" value="F:electron transfer activity"/>
    <property type="evidence" value="ECO:0007669"/>
    <property type="project" value="InterPro"/>
</dbReference>
<evidence type="ECO:0000259" key="7">
    <source>
        <dbReference type="PROSITE" id="PS51007"/>
    </source>
</evidence>
<evidence type="ECO:0000256" key="2">
    <source>
        <dbReference type="ARBA" id="ARBA00022723"/>
    </source>
</evidence>
<protein>
    <submittedName>
        <fullName evidence="8">Cytochrome C oxidase, cbb3-type, subunit III</fullName>
    </submittedName>
</protein>
<feature type="transmembrane region" description="Helical" evidence="6">
    <location>
        <begin position="89"/>
        <end position="108"/>
    </location>
</feature>
<dbReference type="PROSITE" id="PS51007">
    <property type="entry name" value="CYTC"/>
    <property type="match status" value="1"/>
</dbReference>
<feature type="compositionally biased region" description="Basic and acidic residues" evidence="5">
    <location>
        <begin position="341"/>
        <end position="351"/>
    </location>
</feature>
<name>A0A1G7ULD0_9GAMM</name>
<dbReference type="Pfam" id="PF13442">
    <property type="entry name" value="Cytochrome_CBB3"/>
    <property type="match status" value="1"/>
</dbReference>
<dbReference type="EMBL" id="FNCI01000015">
    <property type="protein sequence ID" value="SDG48316.1"/>
    <property type="molecule type" value="Genomic_DNA"/>
</dbReference>
<reference evidence="8 9" key="1">
    <citation type="submission" date="2016-10" db="EMBL/GenBank/DDBJ databases">
        <authorList>
            <person name="de Groot N.N."/>
        </authorList>
    </citation>
    <scope>NUCLEOTIDE SEQUENCE [LARGE SCALE GENOMIC DNA]</scope>
    <source>
        <strain evidence="8 9">BH539</strain>
    </source>
</reference>
<keyword evidence="6" id="KW-1133">Transmembrane helix</keyword>
<proteinExistence type="predicted"/>
<evidence type="ECO:0000256" key="6">
    <source>
        <dbReference type="SAM" id="Phobius"/>
    </source>
</evidence>
<evidence type="ECO:0000256" key="4">
    <source>
        <dbReference type="PROSITE-ProRule" id="PRU00433"/>
    </source>
</evidence>
<sequence>MLRPLPYQAQRFRLRSAYPGMIDLIHREGSFKATATWPRFPYHIASDSRRMPPRAGCQENRPERCERREDNNSRPDPLQKRTTSKMFKLALGGLITLLLLAIGGMAFMHSGMYNVAATDPHLPFVESMMHSTLHASIEAGAEELEVPDLDSDRMIRAGASAYDQLCAACHLKPGLDSTVLRAGLNPMPPVLSETTHQSPAQQFWIIKNGIKMTGMPAWGVTHEDQELWEIVAFLRQLPELSQPEYVAMITPSGPEAGNATHDGHDHEHGDTSAMATSEPAPSQPQDDGHDHDHGDMGALSEQEATAVSAAENDHAATEAPLTNASKDTSPAQDTAPSSPSYDDHYADGHGH</sequence>
<gene>
    <name evidence="8" type="ORF">SAMN05216571_11545</name>
</gene>
<feature type="compositionally biased region" description="Polar residues" evidence="5">
    <location>
        <begin position="320"/>
        <end position="340"/>
    </location>
</feature>
<organism evidence="8 9">
    <name type="scientific">Onishia taeanensis</name>
    <dbReference type="NCBI Taxonomy" id="284577"/>
    <lineage>
        <taxon>Bacteria</taxon>
        <taxon>Pseudomonadati</taxon>
        <taxon>Pseudomonadota</taxon>
        <taxon>Gammaproteobacteria</taxon>
        <taxon>Oceanospirillales</taxon>
        <taxon>Halomonadaceae</taxon>
        <taxon>Onishia</taxon>
    </lineage>
</organism>
<feature type="compositionally biased region" description="Basic and acidic residues" evidence="5">
    <location>
        <begin position="261"/>
        <end position="270"/>
    </location>
</feature>
<evidence type="ECO:0000313" key="8">
    <source>
        <dbReference type="EMBL" id="SDG48316.1"/>
    </source>
</evidence>
<keyword evidence="9" id="KW-1185">Reference proteome</keyword>
<feature type="region of interest" description="Disordered" evidence="5">
    <location>
        <begin position="249"/>
        <end position="351"/>
    </location>
</feature>
<feature type="domain" description="Cytochrome c" evidence="7">
    <location>
        <begin position="153"/>
        <end position="238"/>
    </location>
</feature>
<evidence type="ECO:0000256" key="5">
    <source>
        <dbReference type="SAM" id="MobiDB-lite"/>
    </source>
</evidence>
<evidence type="ECO:0000256" key="1">
    <source>
        <dbReference type="ARBA" id="ARBA00022617"/>
    </source>
</evidence>
<dbReference type="InterPro" id="IPR009056">
    <property type="entry name" value="Cyt_c-like_dom"/>
</dbReference>
<feature type="compositionally biased region" description="Basic and acidic residues" evidence="5">
    <location>
        <begin position="60"/>
        <end position="79"/>
    </location>
</feature>
<dbReference type="GO" id="GO:0046872">
    <property type="term" value="F:metal ion binding"/>
    <property type="evidence" value="ECO:0007669"/>
    <property type="project" value="UniProtKB-KW"/>
</dbReference>
<keyword evidence="6" id="KW-0472">Membrane</keyword>
<dbReference type="Gene3D" id="1.10.760.10">
    <property type="entry name" value="Cytochrome c-like domain"/>
    <property type="match status" value="1"/>
</dbReference>
<evidence type="ECO:0000313" key="9">
    <source>
        <dbReference type="Proteomes" id="UP000198641"/>
    </source>
</evidence>
<keyword evidence="2 4" id="KW-0479">Metal-binding</keyword>
<keyword evidence="6" id="KW-0812">Transmembrane</keyword>
<accession>A0A1G7ULD0</accession>
<dbReference type="STRING" id="284577.SAMN05216571_11545"/>
<dbReference type="InterPro" id="IPR036909">
    <property type="entry name" value="Cyt_c-like_dom_sf"/>
</dbReference>
<dbReference type="GO" id="GO:0020037">
    <property type="term" value="F:heme binding"/>
    <property type="evidence" value="ECO:0007669"/>
    <property type="project" value="InterPro"/>
</dbReference>
<dbReference type="Proteomes" id="UP000198641">
    <property type="component" value="Unassembled WGS sequence"/>
</dbReference>
<feature type="region of interest" description="Disordered" evidence="5">
    <location>
        <begin position="48"/>
        <end position="81"/>
    </location>
</feature>
<feature type="compositionally biased region" description="Basic and acidic residues" evidence="5">
    <location>
        <begin position="286"/>
        <end position="295"/>
    </location>
</feature>
<keyword evidence="3 4" id="KW-0408">Iron</keyword>
<dbReference type="SUPFAM" id="SSF46626">
    <property type="entry name" value="Cytochrome c"/>
    <property type="match status" value="1"/>
</dbReference>
<feature type="compositionally biased region" description="Polar residues" evidence="5">
    <location>
        <begin position="273"/>
        <end position="285"/>
    </location>
</feature>